<dbReference type="STRING" id="249189.RV04_GL001894"/>
<keyword evidence="12" id="KW-1185">Reference proteome</keyword>
<dbReference type="OrthoDB" id="9785285at2"/>
<evidence type="ECO:0000256" key="4">
    <source>
        <dbReference type="ARBA" id="ARBA00022989"/>
    </source>
</evidence>
<dbReference type="EMBL" id="JXKQ01000005">
    <property type="protein sequence ID" value="OJG45605.1"/>
    <property type="molecule type" value="Genomic_DNA"/>
</dbReference>
<dbReference type="GO" id="GO:0001508">
    <property type="term" value="P:action potential"/>
    <property type="evidence" value="ECO:0007669"/>
    <property type="project" value="TreeGrafter"/>
</dbReference>
<comment type="caution">
    <text evidence="11">The sequence shown here is derived from an EMBL/GenBank/DDBJ whole genome shotgun (WGS) entry which is preliminary data.</text>
</comment>
<organism evidence="11 12">
    <name type="scientific">Enterococcus hermanniensis</name>
    <dbReference type="NCBI Taxonomy" id="249189"/>
    <lineage>
        <taxon>Bacteria</taxon>
        <taxon>Bacillati</taxon>
        <taxon>Bacillota</taxon>
        <taxon>Bacilli</taxon>
        <taxon>Lactobacillales</taxon>
        <taxon>Enterococcaceae</taxon>
        <taxon>Enterococcus</taxon>
    </lineage>
</organism>
<dbReference type="Gene3D" id="1.10.287.70">
    <property type="match status" value="1"/>
</dbReference>
<evidence type="ECO:0000256" key="9">
    <source>
        <dbReference type="SAM" id="Phobius"/>
    </source>
</evidence>
<keyword evidence="3 9" id="KW-0812">Transmembrane</keyword>
<evidence type="ECO:0000256" key="1">
    <source>
        <dbReference type="ARBA" id="ARBA00004141"/>
    </source>
</evidence>
<keyword evidence="6 9" id="KW-0472">Membrane</keyword>
<comment type="subcellular location">
    <subcellularLocation>
        <location evidence="1">Membrane</location>
        <topology evidence="1">Multi-pass membrane protein</topology>
    </subcellularLocation>
</comment>
<feature type="transmembrane region" description="Helical" evidence="9">
    <location>
        <begin position="12"/>
        <end position="33"/>
    </location>
</feature>
<proteinExistence type="predicted"/>
<feature type="transmembrane region" description="Helical" evidence="9">
    <location>
        <begin position="118"/>
        <end position="137"/>
    </location>
</feature>
<feature type="transmembrane region" description="Helical" evidence="9">
    <location>
        <begin position="173"/>
        <end position="197"/>
    </location>
</feature>
<feature type="coiled-coil region" evidence="8">
    <location>
        <begin position="204"/>
        <end position="231"/>
    </location>
</feature>
<evidence type="ECO:0000313" key="11">
    <source>
        <dbReference type="EMBL" id="OJG45605.1"/>
    </source>
</evidence>
<evidence type="ECO:0000313" key="12">
    <source>
        <dbReference type="Proteomes" id="UP000182077"/>
    </source>
</evidence>
<dbReference type="Pfam" id="PF07885">
    <property type="entry name" value="Ion_trans_2"/>
    <property type="match status" value="1"/>
</dbReference>
<evidence type="ECO:0000259" key="10">
    <source>
        <dbReference type="Pfam" id="PF07885"/>
    </source>
</evidence>
<evidence type="ECO:0000256" key="6">
    <source>
        <dbReference type="ARBA" id="ARBA00023136"/>
    </source>
</evidence>
<feature type="transmembrane region" description="Helical" evidence="9">
    <location>
        <begin position="39"/>
        <end position="57"/>
    </location>
</feature>
<gene>
    <name evidence="11" type="ORF">RV04_GL001894</name>
</gene>
<keyword evidence="4 9" id="KW-1133">Transmembrane helix</keyword>
<evidence type="ECO:0000256" key="2">
    <source>
        <dbReference type="ARBA" id="ARBA00022448"/>
    </source>
</evidence>
<dbReference type="InterPro" id="IPR013099">
    <property type="entry name" value="K_chnl_dom"/>
</dbReference>
<dbReference type="RefSeq" id="WP_071857779.1">
    <property type="nucleotide sequence ID" value="NZ_JBHSHK010000023.1"/>
</dbReference>
<evidence type="ECO:0000256" key="7">
    <source>
        <dbReference type="ARBA" id="ARBA00023303"/>
    </source>
</evidence>
<keyword evidence="2" id="KW-0813">Transport</keyword>
<dbReference type="InterPro" id="IPR027359">
    <property type="entry name" value="Volt_channel_dom_sf"/>
</dbReference>
<reference evidence="11 12" key="1">
    <citation type="submission" date="2014-12" db="EMBL/GenBank/DDBJ databases">
        <title>Draft genome sequences of 29 type strains of Enterococci.</title>
        <authorList>
            <person name="Zhong Z."/>
            <person name="Sun Z."/>
            <person name="Liu W."/>
            <person name="Zhang W."/>
            <person name="Zhang H."/>
        </authorList>
    </citation>
    <scope>NUCLEOTIDE SEQUENCE [LARGE SCALE GENOMIC DNA]</scope>
    <source>
        <strain evidence="11 12">DSM 17122</strain>
    </source>
</reference>
<evidence type="ECO:0000256" key="5">
    <source>
        <dbReference type="ARBA" id="ARBA00023065"/>
    </source>
</evidence>
<dbReference type="Gene3D" id="1.20.120.350">
    <property type="entry name" value="Voltage-gated potassium channels. Chain C"/>
    <property type="match status" value="1"/>
</dbReference>
<dbReference type="AlphaFoldDB" id="A0A1L8TMN9"/>
<keyword evidence="5" id="KW-0406">Ion transport</keyword>
<dbReference type="GO" id="GO:0008076">
    <property type="term" value="C:voltage-gated potassium channel complex"/>
    <property type="evidence" value="ECO:0007669"/>
    <property type="project" value="InterPro"/>
</dbReference>
<dbReference type="Proteomes" id="UP000182077">
    <property type="component" value="Unassembled WGS sequence"/>
</dbReference>
<dbReference type="PANTHER" id="PTHR11537">
    <property type="entry name" value="VOLTAGE-GATED POTASSIUM CHANNEL"/>
    <property type="match status" value="1"/>
</dbReference>
<keyword evidence="7" id="KW-0407">Ion channel</keyword>
<sequence length="237" mass="27234">MDKGWRNQLYLVGDFVLTFFWILLFILSLAGIIDINQFPYRQIDTCILLFFFISYMVRLFRASNKKAYFINNIFDLLAIIPLNFLSGVFLLKANRLFRIVNLLAKLGHNKNSILYRNGFIYALYASGCIIFVGSGFYSLAENIGYKDSIWFSLVTMTTVGYGDIVPKTDLGRFIAAITMLFGIGFIGMLTSTITNYFKDRNTNKKKKASEIEELHTKVSELTQAVEHLTRNLEDKEK</sequence>
<accession>A0A1L8TMN9</accession>
<protein>
    <recommendedName>
        <fullName evidence="10">Potassium channel domain-containing protein</fullName>
    </recommendedName>
</protein>
<evidence type="ECO:0000256" key="3">
    <source>
        <dbReference type="ARBA" id="ARBA00022692"/>
    </source>
</evidence>
<dbReference type="SUPFAM" id="SSF81324">
    <property type="entry name" value="Voltage-gated potassium channels"/>
    <property type="match status" value="1"/>
</dbReference>
<name>A0A1L8TMN9_9ENTE</name>
<evidence type="ECO:0000256" key="8">
    <source>
        <dbReference type="SAM" id="Coils"/>
    </source>
</evidence>
<feature type="transmembrane region" description="Helical" evidence="9">
    <location>
        <begin position="69"/>
        <end position="91"/>
    </location>
</feature>
<dbReference type="InterPro" id="IPR028325">
    <property type="entry name" value="VG_K_chnl"/>
</dbReference>
<keyword evidence="8" id="KW-0175">Coiled coil</keyword>
<dbReference type="PANTHER" id="PTHR11537:SF254">
    <property type="entry name" value="POTASSIUM VOLTAGE-GATED CHANNEL PROTEIN SHAB"/>
    <property type="match status" value="1"/>
</dbReference>
<dbReference type="GO" id="GO:0005249">
    <property type="term" value="F:voltage-gated potassium channel activity"/>
    <property type="evidence" value="ECO:0007669"/>
    <property type="project" value="InterPro"/>
</dbReference>
<feature type="domain" description="Potassium channel" evidence="10">
    <location>
        <begin position="129"/>
        <end position="197"/>
    </location>
</feature>